<name>A0A1V3GCT7_9BACL</name>
<evidence type="ECO:0008006" key="4">
    <source>
        <dbReference type="Google" id="ProtNLM"/>
    </source>
</evidence>
<evidence type="ECO:0000313" key="2">
    <source>
        <dbReference type="EMBL" id="OOE14522.1"/>
    </source>
</evidence>
<dbReference type="AlphaFoldDB" id="A0A1V3GCT7"/>
<proteinExistence type="predicted"/>
<dbReference type="SUPFAM" id="SSF53182">
    <property type="entry name" value="Pyrrolidone carboxyl peptidase (pyroglutamate aminopeptidase)"/>
    <property type="match status" value="1"/>
</dbReference>
<feature type="signal peptide" evidence="1">
    <location>
        <begin position="1"/>
        <end position="40"/>
    </location>
</feature>
<protein>
    <recommendedName>
        <fullName evidence="4">Pyroglutamyl peptidase</fullName>
    </recommendedName>
</protein>
<accession>A0A1V3GCT7</accession>
<gene>
    <name evidence="2" type="ORF">UN64_04840</name>
</gene>
<dbReference type="Proteomes" id="UP000188597">
    <property type="component" value="Unassembled WGS sequence"/>
</dbReference>
<keyword evidence="1" id="KW-0732">Signal</keyword>
<dbReference type="Gene3D" id="3.40.630.20">
    <property type="entry name" value="Peptidase C15, pyroglutamyl peptidase I-like"/>
    <property type="match status" value="1"/>
</dbReference>
<comment type="caution">
    <text evidence="2">The sequence shown here is derived from an EMBL/GenBank/DDBJ whole genome shotgun (WGS) entry which is preliminary data.</text>
</comment>
<sequence length="445" mass="50563">MSLLSYNRVKRRAIVRIQAKRLLILGIICLCSMVFFDSQAAEAKEKDKTSCYDSTVSLTPEEQRIEDGKPIPQQILEDSEFTQYVDKFKRDLCSAKSEKQAEKLIERHGTKLWKTAVDRAQGKRPDLGELDTYDDRPLYWARLSMTSALRQWDPHFEVTEEKREQLMKKLEYTSRGITTIHFLQGERVKRVLVSGFDPYRLEQEFRRTNPSGASGLQLDGRLVWTDDGLAVIQAVNFPVRWDDFEEGIVEDTFGPFLKEGPKRVDLMMTISQGGPRKMAIEGYAGRWHTGADNKLEERAEVTPTVSDWPMPEPLPEFIETTLPYEEMIAAETGPWPVFRNDEVCEWLPPNFEDPAVCHDGGPTPGSKARAGGGGSYLSNESMYRSNRVRLGLGADDIPGGHLHIAAQEFYPVDKSVYITDEFKNFRKNTVDQTVELVEAAARGIE</sequence>
<evidence type="ECO:0000256" key="1">
    <source>
        <dbReference type="SAM" id="SignalP"/>
    </source>
</evidence>
<evidence type="ECO:0000313" key="3">
    <source>
        <dbReference type="Proteomes" id="UP000188597"/>
    </source>
</evidence>
<dbReference type="EMBL" id="MQMF01000001">
    <property type="protein sequence ID" value="OOE14522.1"/>
    <property type="molecule type" value="Genomic_DNA"/>
</dbReference>
<dbReference type="InterPro" id="IPR036440">
    <property type="entry name" value="Peptidase_C15-like_sf"/>
</dbReference>
<reference evidence="2 3" key="1">
    <citation type="submission" date="2016-11" db="EMBL/GenBank/DDBJ databases">
        <authorList>
            <person name="Jaros S."/>
            <person name="Januszkiewicz K."/>
            <person name="Wedrychowicz H."/>
        </authorList>
    </citation>
    <scope>NUCLEOTIDE SEQUENCE [LARGE SCALE GENOMIC DNA]</scope>
    <source>
        <strain evidence="2 3">Con a/3</strain>
    </source>
</reference>
<organism evidence="2 3">
    <name type="scientific">Fictibacillus arsenicus</name>
    <dbReference type="NCBI Taxonomy" id="255247"/>
    <lineage>
        <taxon>Bacteria</taxon>
        <taxon>Bacillati</taxon>
        <taxon>Bacillota</taxon>
        <taxon>Bacilli</taxon>
        <taxon>Bacillales</taxon>
        <taxon>Fictibacillaceae</taxon>
        <taxon>Fictibacillus</taxon>
    </lineage>
</organism>
<feature type="chain" id="PRO_5012414825" description="Pyroglutamyl peptidase" evidence="1">
    <location>
        <begin position="41"/>
        <end position="445"/>
    </location>
</feature>